<comment type="caution">
    <text evidence="1">The sequence shown here is derived from an EMBL/GenBank/DDBJ whole genome shotgun (WGS) entry which is preliminary data.</text>
</comment>
<reference evidence="1 2" key="1">
    <citation type="journal article" date="2018" name="Nat. Biotechnol.">
        <title>A standardized bacterial taxonomy based on genome phylogeny substantially revises the tree of life.</title>
        <authorList>
            <person name="Parks D.H."/>
            <person name="Chuvochina M."/>
            <person name="Waite D.W."/>
            <person name="Rinke C."/>
            <person name="Skarshewski A."/>
            <person name="Chaumeil P.A."/>
            <person name="Hugenholtz P."/>
        </authorList>
    </citation>
    <scope>NUCLEOTIDE SEQUENCE [LARGE SCALE GENOMIC DNA]</scope>
    <source>
        <strain evidence="1">UBA12021</strain>
    </source>
</reference>
<name>A0A656PPR1_UNCKA</name>
<gene>
    <name evidence="1" type="ORF">DIU24_02995</name>
</gene>
<dbReference type="Proteomes" id="UP000262056">
    <property type="component" value="Unassembled WGS sequence"/>
</dbReference>
<evidence type="ECO:0000313" key="1">
    <source>
        <dbReference type="EMBL" id="HCQ40651.1"/>
    </source>
</evidence>
<accession>A0A656PPR1</accession>
<dbReference type="AlphaFoldDB" id="A0A656PPR1"/>
<sequence>MLSRRYAIYLFSGVDLTAVTTQSPSQFLKALGLFFAEFDTLCEFLFQTLQFCLFFPLQLLTTHSLAPFSQRFVIGTTVSK</sequence>
<evidence type="ECO:0000313" key="2">
    <source>
        <dbReference type="Proteomes" id="UP000262056"/>
    </source>
</evidence>
<organism evidence="1 2">
    <name type="scientific">candidate division WWE3 bacterium</name>
    <dbReference type="NCBI Taxonomy" id="2053526"/>
    <lineage>
        <taxon>Bacteria</taxon>
        <taxon>Katanobacteria</taxon>
    </lineage>
</organism>
<dbReference type="EMBL" id="DQFB01000004">
    <property type="protein sequence ID" value="HCQ40651.1"/>
    <property type="molecule type" value="Genomic_DNA"/>
</dbReference>
<protein>
    <submittedName>
        <fullName evidence="1">Uncharacterized protein</fullName>
    </submittedName>
</protein>
<proteinExistence type="predicted"/>